<feature type="transmembrane region" description="Helical" evidence="6">
    <location>
        <begin position="37"/>
        <end position="56"/>
    </location>
</feature>
<protein>
    <recommendedName>
        <fullName evidence="7">DUF3817 domain-containing protein</fullName>
    </recommendedName>
</protein>
<evidence type="ECO:0000256" key="1">
    <source>
        <dbReference type="ARBA" id="ARBA00004651"/>
    </source>
</evidence>
<proteinExistence type="predicted"/>
<dbReference type="Proteomes" id="UP000247602">
    <property type="component" value="Unassembled WGS sequence"/>
</dbReference>
<evidence type="ECO:0000256" key="5">
    <source>
        <dbReference type="ARBA" id="ARBA00023136"/>
    </source>
</evidence>
<comment type="subcellular location">
    <subcellularLocation>
        <location evidence="1">Cell membrane</location>
        <topology evidence="1">Multi-pass membrane protein</topology>
    </subcellularLocation>
</comment>
<dbReference type="InterPro" id="IPR023845">
    <property type="entry name" value="DUF3817_TM"/>
</dbReference>
<evidence type="ECO:0000256" key="6">
    <source>
        <dbReference type="SAM" id="Phobius"/>
    </source>
</evidence>
<dbReference type="AlphaFoldDB" id="A0A323V2S7"/>
<name>A0A323V2S7_9ACTN</name>
<dbReference type="EMBL" id="QKNV01000428">
    <property type="protein sequence ID" value="PZA19119.1"/>
    <property type="molecule type" value="Genomic_DNA"/>
</dbReference>
<dbReference type="EMBL" id="JACIBU010000001">
    <property type="protein sequence ID" value="MBB3677621.1"/>
    <property type="molecule type" value="Genomic_DNA"/>
</dbReference>
<evidence type="ECO:0000313" key="11">
    <source>
        <dbReference type="Proteomes" id="UP000580718"/>
    </source>
</evidence>
<keyword evidence="3 6" id="KW-0812">Transmembrane</keyword>
<dbReference type="OrthoDB" id="3830534at2"/>
<accession>A0A323V2S7</accession>
<dbReference type="GO" id="GO:0005886">
    <property type="term" value="C:plasma membrane"/>
    <property type="evidence" value="ECO:0007669"/>
    <property type="project" value="UniProtKB-SubCell"/>
</dbReference>
<reference evidence="9 10" key="1">
    <citation type="submission" date="2018-06" db="EMBL/GenBank/DDBJ databases">
        <title>Draft genome sequence of Modestobacter versicolor CP153-2.</title>
        <authorList>
            <person name="Gundlapally S.R."/>
        </authorList>
    </citation>
    <scope>NUCLEOTIDE SEQUENCE [LARGE SCALE GENOMIC DNA]</scope>
    <source>
        <strain evidence="9 10">CP153-2</strain>
    </source>
</reference>
<evidence type="ECO:0000256" key="4">
    <source>
        <dbReference type="ARBA" id="ARBA00022989"/>
    </source>
</evidence>
<comment type="caution">
    <text evidence="9">The sequence shown here is derived from an EMBL/GenBank/DDBJ whole genome shotgun (WGS) entry which is preliminary data.</text>
</comment>
<dbReference type="Proteomes" id="UP000580718">
    <property type="component" value="Unassembled WGS sequence"/>
</dbReference>
<keyword evidence="5 6" id="KW-0472">Membrane</keyword>
<gene>
    <name evidence="9" type="ORF">DMO24_22430</name>
    <name evidence="8" type="ORF">FHX36_003356</name>
</gene>
<evidence type="ECO:0000313" key="9">
    <source>
        <dbReference type="EMBL" id="PZA19119.1"/>
    </source>
</evidence>
<reference evidence="8 11" key="2">
    <citation type="submission" date="2020-08" db="EMBL/GenBank/DDBJ databases">
        <title>Sequencing the genomes of 1000 actinobacteria strains.</title>
        <authorList>
            <person name="Klenk H.-P."/>
        </authorList>
    </citation>
    <scope>NUCLEOTIDE SEQUENCE [LARGE SCALE GENOMIC DNA]</scope>
    <source>
        <strain evidence="8 11">DSM 16678</strain>
    </source>
</reference>
<evidence type="ECO:0000256" key="2">
    <source>
        <dbReference type="ARBA" id="ARBA00022475"/>
    </source>
</evidence>
<evidence type="ECO:0000259" key="7">
    <source>
        <dbReference type="Pfam" id="PF12823"/>
    </source>
</evidence>
<organism evidence="9 10">
    <name type="scientific">Modestobacter versicolor</name>
    <dbReference type="NCBI Taxonomy" id="429133"/>
    <lineage>
        <taxon>Bacteria</taxon>
        <taxon>Bacillati</taxon>
        <taxon>Actinomycetota</taxon>
        <taxon>Actinomycetes</taxon>
        <taxon>Geodermatophilales</taxon>
        <taxon>Geodermatophilaceae</taxon>
        <taxon>Modestobacter</taxon>
    </lineage>
</organism>
<dbReference type="Pfam" id="PF12823">
    <property type="entry name" value="DUF3817"/>
    <property type="match status" value="1"/>
</dbReference>
<keyword evidence="10" id="KW-1185">Reference proteome</keyword>
<sequence length="87" mass="9160">MDLRWLRLASWAETVSLVVLLVNLGTAHVEAVASLMGPVHGCAYLATIATAFLLPLPRQARTLTFVPGIGGLLALRRTAATSPAPPD</sequence>
<keyword evidence="4 6" id="KW-1133">Transmembrane helix</keyword>
<evidence type="ECO:0000313" key="8">
    <source>
        <dbReference type="EMBL" id="MBB3677621.1"/>
    </source>
</evidence>
<keyword evidence="2" id="KW-1003">Cell membrane</keyword>
<feature type="domain" description="DUF3817" evidence="7">
    <location>
        <begin position="3"/>
        <end position="57"/>
    </location>
</feature>
<evidence type="ECO:0000313" key="10">
    <source>
        <dbReference type="Proteomes" id="UP000247602"/>
    </source>
</evidence>
<evidence type="ECO:0000256" key="3">
    <source>
        <dbReference type="ARBA" id="ARBA00022692"/>
    </source>
</evidence>
<dbReference type="RefSeq" id="WP_110554348.1">
    <property type="nucleotide sequence ID" value="NZ_JACIBU010000001.1"/>
</dbReference>